<name>A0ABW3ZNR2_9RHOB</name>
<dbReference type="InterPro" id="IPR010093">
    <property type="entry name" value="SinI_DNA-bd"/>
</dbReference>
<dbReference type="InterPro" id="IPR041657">
    <property type="entry name" value="HTH_17"/>
</dbReference>
<dbReference type="NCBIfam" id="TIGR01764">
    <property type="entry name" value="excise"/>
    <property type="match status" value="1"/>
</dbReference>
<sequence length="289" mass="30559">MPDFLTVRELADLLRVKERKIYDLAAKGAVPCSKVTGKLLFPEDEIRAWIAAGAASAPAPFETATDRPAVLLGSHDPLLDWAVRQSQCGLASFLGGSGDGLDRFARGEGVIAGLHLRDETGDGWNIASVARIAPPGAVLLRGFTRARGLLLRPDSTITGLAGLDGARVVPRQEGSGTATLLDALLAEAGVAPSRIDWQDTAFNEADAALAVQQGSADATLGLASLAETHGLRFLPLLEERFDLLVCRRAYFDPGLQTLFGFLRSESFAAQAARQPGYAIAGLGEVLWNA</sequence>
<proteinExistence type="predicted"/>
<accession>A0ABW3ZNR2</accession>
<keyword evidence="4" id="KW-1185">Reference proteome</keyword>
<protein>
    <submittedName>
        <fullName evidence="3">Substrate-binding domain-containing protein</fullName>
    </submittedName>
</protein>
<evidence type="ECO:0000313" key="3">
    <source>
        <dbReference type="EMBL" id="MFD1344750.1"/>
    </source>
</evidence>
<evidence type="ECO:0000313" key="4">
    <source>
        <dbReference type="Proteomes" id="UP001597135"/>
    </source>
</evidence>
<dbReference type="RefSeq" id="WP_386806326.1">
    <property type="nucleotide sequence ID" value="NZ_JBHTMU010000069.1"/>
</dbReference>
<dbReference type="Proteomes" id="UP001597135">
    <property type="component" value="Unassembled WGS sequence"/>
</dbReference>
<comment type="caution">
    <text evidence="3">The sequence shown here is derived from an EMBL/GenBank/DDBJ whole genome shotgun (WGS) entry which is preliminary data.</text>
</comment>
<reference evidence="4" key="1">
    <citation type="journal article" date="2019" name="Int. J. Syst. Evol. Microbiol.">
        <title>The Global Catalogue of Microorganisms (GCM) 10K type strain sequencing project: providing services to taxonomists for standard genome sequencing and annotation.</title>
        <authorList>
            <consortium name="The Broad Institute Genomics Platform"/>
            <consortium name="The Broad Institute Genome Sequencing Center for Infectious Disease"/>
            <person name="Wu L."/>
            <person name="Ma J."/>
        </authorList>
    </citation>
    <scope>NUCLEOTIDE SEQUENCE [LARGE SCALE GENOMIC DNA]</scope>
    <source>
        <strain evidence="4">CCUG 62953</strain>
    </source>
</reference>
<dbReference type="PANTHER" id="PTHR38431">
    <property type="entry name" value="BLL2305 PROTEIN"/>
    <property type="match status" value="1"/>
</dbReference>
<dbReference type="Pfam" id="PF12728">
    <property type="entry name" value="HTH_17"/>
    <property type="match status" value="1"/>
</dbReference>
<dbReference type="InterPro" id="IPR024370">
    <property type="entry name" value="PBP_domain"/>
</dbReference>
<dbReference type="PANTHER" id="PTHR38431:SF1">
    <property type="entry name" value="BLL2305 PROTEIN"/>
    <property type="match status" value="1"/>
</dbReference>
<feature type="domain" description="Helix-turn-helix" evidence="2">
    <location>
        <begin position="4"/>
        <end position="52"/>
    </location>
</feature>
<dbReference type="EMBL" id="JBHTMU010000069">
    <property type="protein sequence ID" value="MFD1344750.1"/>
    <property type="molecule type" value="Genomic_DNA"/>
</dbReference>
<evidence type="ECO:0000259" key="1">
    <source>
        <dbReference type="Pfam" id="PF12727"/>
    </source>
</evidence>
<dbReference type="SUPFAM" id="SSF53850">
    <property type="entry name" value="Periplasmic binding protein-like II"/>
    <property type="match status" value="1"/>
</dbReference>
<dbReference type="Gene3D" id="3.40.190.10">
    <property type="entry name" value="Periplasmic binding protein-like II"/>
    <property type="match status" value="1"/>
</dbReference>
<gene>
    <name evidence="3" type="ORF">ACFQ4E_20140</name>
</gene>
<feature type="domain" description="PBP" evidence="1">
    <location>
        <begin position="84"/>
        <end position="262"/>
    </location>
</feature>
<dbReference type="Pfam" id="PF12727">
    <property type="entry name" value="PBP_like"/>
    <property type="match status" value="1"/>
</dbReference>
<evidence type="ECO:0000259" key="2">
    <source>
        <dbReference type="Pfam" id="PF12728"/>
    </source>
</evidence>
<organism evidence="3 4">
    <name type="scientific">Litorisediminicola beolgyonensis</name>
    <dbReference type="NCBI Taxonomy" id="1173614"/>
    <lineage>
        <taxon>Bacteria</taxon>
        <taxon>Pseudomonadati</taxon>
        <taxon>Pseudomonadota</taxon>
        <taxon>Alphaproteobacteria</taxon>
        <taxon>Rhodobacterales</taxon>
        <taxon>Paracoccaceae</taxon>
        <taxon>Litorisediminicola</taxon>
    </lineage>
</organism>